<organism evidence="2 3">
    <name type="scientific">Purpureocillium lilacinum</name>
    <name type="common">Paecilomyces lilacinus</name>
    <dbReference type="NCBI Taxonomy" id="33203"/>
    <lineage>
        <taxon>Eukaryota</taxon>
        <taxon>Fungi</taxon>
        <taxon>Dikarya</taxon>
        <taxon>Ascomycota</taxon>
        <taxon>Pezizomycotina</taxon>
        <taxon>Sordariomycetes</taxon>
        <taxon>Hypocreomycetidae</taxon>
        <taxon>Hypocreales</taxon>
        <taxon>Ophiocordycipitaceae</taxon>
        <taxon>Purpureocillium</taxon>
    </lineage>
</organism>
<accession>A0A2U3E938</accession>
<proteinExistence type="predicted"/>
<feature type="region of interest" description="Disordered" evidence="1">
    <location>
        <begin position="185"/>
        <end position="232"/>
    </location>
</feature>
<gene>
    <name evidence="2" type="ORF">PCL_12357</name>
</gene>
<dbReference type="EMBL" id="LCWV01000008">
    <property type="protein sequence ID" value="PWI70989.1"/>
    <property type="molecule type" value="Genomic_DNA"/>
</dbReference>
<reference evidence="2 3" key="1">
    <citation type="journal article" date="2016" name="Front. Microbiol.">
        <title>Genome and transcriptome sequences reveal the specific parasitism of the nematophagous Purpureocillium lilacinum 36-1.</title>
        <authorList>
            <person name="Xie J."/>
            <person name="Li S."/>
            <person name="Mo C."/>
            <person name="Xiao X."/>
            <person name="Peng D."/>
            <person name="Wang G."/>
            <person name="Xiao Y."/>
        </authorList>
    </citation>
    <scope>NUCLEOTIDE SEQUENCE [LARGE SCALE GENOMIC DNA]</scope>
    <source>
        <strain evidence="2 3">36-1</strain>
    </source>
</reference>
<feature type="region of interest" description="Disordered" evidence="1">
    <location>
        <begin position="1"/>
        <end position="44"/>
    </location>
</feature>
<sequence>MLVGALAPKGCNTRHNRPDLWSERGATQEAAAGTRQPRSSAANQTAASLHLFSAPVFIATTWPTHVRGPGQGVEIGGACEWREAEQGAHPSIPPRHSERVKTSSLAKARSGETRRVGHGGGDGRRRRATMHLVDLLARMLGELTAKPGAWDGGGRKGPPLCRSDEGWRLGTWQGLSSKLEAAVHTKLQLQKSPPAPSEKSPPGGSDAPVPLPAAVQRAPAPNAPTPRVSQTPAARLMSGAALSLNAPPPTQARQRRRHIIAAGASQPTDGTHSHTDRQAHARTHANCRESTTLFDPHPRLYAAPAEFKDTVLLNTRPSMFLLWQHPVTTRLSTAMKRAVRK</sequence>
<evidence type="ECO:0000256" key="1">
    <source>
        <dbReference type="SAM" id="MobiDB-lite"/>
    </source>
</evidence>
<comment type="caution">
    <text evidence="2">The sequence shown here is derived from an EMBL/GenBank/DDBJ whole genome shotgun (WGS) entry which is preliminary data.</text>
</comment>
<name>A0A2U3E938_PURLI</name>
<feature type="region of interest" description="Disordered" evidence="1">
    <location>
        <begin position="85"/>
        <end position="127"/>
    </location>
</feature>
<dbReference type="AlphaFoldDB" id="A0A2U3E938"/>
<protein>
    <submittedName>
        <fullName evidence="2">Uncharacterized protein</fullName>
    </submittedName>
</protein>
<evidence type="ECO:0000313" key="3">
    <source>
        <dbReference type="Proteomes" id="UP000245956"/>
    </source>
</evidence>
<evidence type="ECO:0000313" key="2">
    <source>
        <dbReference type="EMBL" id="PWI70989.1"/>
    </source>
</evidence>
<dbReference type="Proteomes" id="UP000245956">
    <property type="component" value="Unassembled WGS sequence"/>
</dbReference>